<sequence length="56" mass="6658">MNFEHEMLVGFAKSYGLFYLLALSLLVLVYTYWPSNKKPFDRAARSIIDDEDRPWE</sequence>
<evidence type="ECO:0000313" key="2">
    <source>
        <dbReference type="EMBL" id="MZR22781.1"/>
    </source>
</evidence>
<dbReference type="AlphaFoldDB" id="A0A845MGH4"/>
<gene>
    <name evidence="2" type="ORF">GQF03_10610</name>
</gene>
<proteinExistence type="predicted"/>
<keyword evidence="1" id="KW-0472">Membrane</keyword>
<evidence type="ECO:0000256" key="1">
    <source>
        <dbReference type="SAM" id="Phobius"/>
    </source>
</evidence>
<dbReference type="Proteomes" id="UP000445696">
    <property type="component" value="Unassembled WGS sequence"/>
</dbReference>
<feature type="transmembrane region" description="Helical" evidence="1">
    <location>
        <begin position="15"/>
        <end position="33"/>
    </location>
</feature>
<organism evidence="2 3">
    <name type="scientific">Sneathiella chungangensis</name>
    <dbReference type="NCBI Taxonomy" id="1418234"/>
    <lineage>
        <taxon>Bacteria</taxon>
        <taxon>Pseudomonadati</taxon>
        <taxon>Pseudomonadota</taxon>
        <taxon>Alphaproteobacteria</taxon>
        <taxon>Sneathiellales</taxon>
        <taxon>Sneathiellaceae</taxon>
        <taxon>Sneathiella</taxon>
    </lineage>
</organism>
<protein>
    <submittedName>
        <fullName evidence="2">CcoQ/FixQ family Cbb3-type cytochrome c oxidase assembly chaperone</fullName>
    </submittedName>
</protein>
<dbReference type="InterPro" id="IPR008621">
    <property type="entry name" value="Cbb3-typ_cyt_oxidase_comp"/>
</dbReference>
<dbReference type="EMBL" id="WTVA01000004">
    <property type="protein sequence ID" value="MZR22781.1"/>
    <property type="molecule type" value="Genomic_DNA"/>
</dbReference>
<keyword evidence="1" id="KW-0812">Transmembrane</keyword>
<reference evidence="2 3" key="1">
    <citation type="journal article" date="2014" name="Int. J. Syst. Evol. Microbiol.">
        <title>Sneathiella chungangensis sp. nov., isolated from a marine sand, and emended description of the genus Sneathiella.</title>
        <authorList>
            <person name="Siamphan C."/>
            <person name="Kim H."/>
            <person name="Lee J.S."/>
            <person name="Kim W."/>
        </authorList>
    </citation>
    <scope>NUCLEOTIDE SEQUENCE [LARGE SCALE GENOMIC DNA]</scope>
    <source>
        <strain evidence="2 3">KCTC 32476</strain>
    </source>
</reference>
<evidence type="ECO:0000313" key="3">
    <source>
        <dbReference type="Proteomes" id="UP000445696"/>
    </source>
</evidence>
<comment type="caution">
    <text evidence="2">The sequence shown here is derived from an EMBL/GenBank/DDBJ whole genome shotgun (WGS) entry which is preliminary data.</text>
</comment>
<dbReference type="Pfam" id="PF05545">
    <property type="entry name" value="FixQ"/>
    <property type="match status" value="1"/>
</dbReference>
<accession>A0A845MGH4</accession>
<keyword evidence="3" id="KW-1185">Reference proteome</keyword>
<keyword evidence="1" id="KW-1133">Transmembrane helix</keyword>
<dbReference type="RefSeq" id="WP_161339243.1">
    <property type="nucleotide sequence ID" value="NZ_JBHSDG010000004.1"/>
</dbReference>
<name>A0A845MGH4_9PROT</name>